<dbReference type="STRING" id="758847.LSS_22270"/>
<gene>
    <name evidence="1" type="ORF">LSS_22270</name>
</gene>
<evidence type="ECO:0000313" key="1">
    <source>
        <dbReference type="EMBL" id="AIT10975.1"/>
    </source>
</evidence>
<name>A0A097ESU2_9LEPT</name>
<reference evidence="1 2" key="1">
    <citation type="journal article" date="2012" name="Gene">
        <title>Sequence of Leptospira santarosai serovar Shermani genome and prediction of virulence-associated genes.</title>
        <authorList>
            <person name="Chou L.F."/>
            <person name="Chen Y.T."/>
            <person name="Lu C.W."/>
            <person name="Ko Y.C."/>
            <person name="Tang C.Y."/>
            <person name="Pan M.J."/>
            <person name="Tian Y.C."/>
            <person name="Chiu C.H."/>
            <person name="Hung C.C."/>
            <person name="Yang C.W."/>
        </authorList>
    </citation>
    <scope>NUCLEOTIDE SEQUENCE [LARGE SCALE GENOMIC DNA]</scope>
    <source>
        <strain evidence="1">LT 821</strain>
    </source>
</reference>
<dbReference type="EMBL" id="CP006694">
    <property type="protein sequence ID" value="AIT10975.1"/>
    <property type="molecule type" value="Genomic_DNA"/>
</dbReference>
<proteinExistence type="predicted"/>
<dbReference type="Proteomes" id="UP000035800">
    <property type="component" value="Chromosome I"/>
</dbReference>
<organism evidence="1 2">
    <name type="scientific">Leptospira santarosai serovar Shermani str. LT 821</name>
    <dbReference type="NCBI Taxonomy" id="758847"/>
    <lineage>
        <taxon>Bacteria</taxon>
        <taxon>Pseudomonadati</taxon>
        <taxon>Spirochaetota</taxon>
        <taxon>Spirochaetia</taxon>
        <taxon>Leptospirales</taxon>
        <taxon>Leptospiraceae</taxon>
        <taxon>Leptospira</taxon>
    </lineage>
</organism>
<reference evidence="1 2" key="2">
    <citation type="journal article" date="2014" name="Emerg. Microbes Infect.">
        <title>Potential impact on kidney infection: a whole-genome analysis of Leptospira santarosai serovar Shermani.</title>
        <authorList>
            <person name="Chou L.F."/>
            <person name="Chen T.W."/>
            <person name="Ko Y.C."/>
            <person name="Pan M.J."/>
            <person name="Tian Y.C."/>
            <person name="Chiu C.H."/>
            <person name="Tang P."/>
            <person name="Hung C.C."/>
            <person name="Yang C.W."/>
        </authorList>
    </citation>
    <scope>NUCLEOTIDE SEQUENCE</scope>
    <source>
        <strain evidence="1 2">LT 821</strain>
    </source>
</reference>
<sequence length="45" mass="5392">MIRTNRLWNLHKIGFCSVIRRKTAISYGNLILRLLFLDFIKVPLF</sequence>
<dbReference type="AlphaFoldDB" id="A0A097ESU2"/>
<dbReference type="KEGG" id="lst:LSS_22270"/>
<protein>
    <submittedName>
        <fullName evidence="1">Uncharacterized protein</fullName>
    </submittedName>
</protein>
<evidence type="ECO:0000313" key="2">
    <source>
        <dbReference type="Proteomes" id="UP000035800"/>
    </source>
</evidence>
<accession>A0A097ESU2</accession>